<dbReference type="AlphaFoldDB" id="A0A6J6TVF8"/>
<dbReference type="Pfam" id="PF07929">
    <property type="entry name" value="PRiA4_ORF3"/>
    <property type="match status" value="1"/>
</dbReference>
<dbReference type="InterPro" id="IPR024047">
    <property type="entry name" value="MM3350-like_sf"/>
</dbReference>
<name>A0A6J6TVF8_9ZZZZ</name>
<evidence type="ECO:0000259" key="1">
    <source>
        <dbReference type="Pfam" id="PF07929"/>
    </source>
</evidence>
<dbReference type="InterPro" id="IPR012912">
    <property type="entry name" value="Plasmid_pRiA4b_Orf3-like"/>
</dbReference>
<sequence>MRTVYQLEITLKDVSPPVWRCVLIPSDYSLSQVQETLLTAMGWEGCHLYSFRIGDATYVEDSYDWPDASVDTAAVRLCDVVVPGDEFEFRYDFGDGWEHRVIVTDRLPTAGRIRPACLAGRGACPPEDVGGPWGYADFLKAIADPRHARHDELLQWCGGRFDAEAFEAAEVDQLFASLHGISA</sequence>
<dbReference type="EMBL" id="CAEZYZ010000129">
    <property type="protein sequence ID" value="CAB4751096.1"/>
    <property type="molecule type" value="Genomic_DNA"/>
</dbReference>
<proteinExistence type="predicted"/>
<gene>
    <name evidence="2" type="ORF">UFOPK2810_00853</name>
</gene>
<dbReference type="PANTHER" id="PTHR41878">
    <property type="entry name" value="LEXA REPRESSOR-RELATED"/>
    <property type="match status" value="1"/>
</dbReference>
<dbReference type="Gene3D" id="3.10.290.30">
    <property type="entry name" value="MM3350-like"/>
    <property type="match status" value="1"/>
</dbReference>
<evidence type="ECO:0000313" key="2">
    <source>
        <dbReference type="EMBL" id="CAB4751096.1"/>
    </source>
</evidence>
<protein>
    <submittedName>
        <fullName evidence="2">Unannotated protein</fullName>
    </submittedName>
</protein>
<dbReference type="PANTHER" id="PTHR41878:SF1">
    <property type="entry name" value="TNPR PROTEIN"/>
    <property type="match status" value="1"/>
</dbReference>
<feature type="domain" description="Plasmid pRiA4b Orf3-like" evidence="1">
    <location>
        <begin position="4"/>
        <end position="169"/>
    </location>
</feature>
<accession>A0A6J6TVF8</accession>
<reference evidence="2" key="1">
    <citation type="submission" date="2020-05" db="EMBL/GenBank/DDBJ databases">
        <authorList>
            <person name="Chiriac C."/>
            <person name="Salcher M."/>
            <person name="Ghai R."/>
            <person name="Kavagutti S V."/>
        </authorList>
    </citation>
    <scope>NUCLEOTIDE SEQUENCE</scope>
</reference>
<organism evidence="2">
    <name type="scientific">freshwater metagenome</name>
    <dbReference type="NCBI Taxonomy" id="449393"/>
    <lineage>
        <taxon>unclassified sequences</taxon>
        <taxon>metagenomes</taxon>
        <taxon>ecological metagenomes</taxon>
    </lineage>
</organism>
<dbReference type="SUPFAM" id="SSF159941">
    <property type="entry name" value="MM3350-like"/>
    <property type="match status" value="1"/>
</dbReference>